<proteinExistence type="predicted"/>
<comment type="caution">
    <text evidence="1">The sequence shown here is derived from an EMBL/GenBank/DDBJ whole genome shotgun (WGS) entry which is preliminary data.</text>
</comment>
<dbReference type="RefSeq" id="WP_119873236.1">
    <property type="nucleotide sequence ID" value="NZ_QZDH01000012.1"/>
</dbReference>
<dbReference type="AlphaFoldDB" id="A0A419AYK9"/>
<dbReference type="Proteomes" id="UP000283655">
    <property type="component" value="Unassembled WGS sequence"/>
</dbReference>
<gene>
    <name evidence="1" type="ORF">D5071_06720</name>
</gene>
<sequence length="110" mass="12457">MIKNIHAAAGSAIDKTVVIPEKDATRIKAVDLANLYHVSEGLYNQTNEYATLSSDLNTFEGCERDRCLLDSTQLFDNDLKYSPDESSFCTEEFEINNKPFNKLHYTLICD</sequence>
<organism evidence="1 2">
    <name type="scientific">Pectobacterium carotovorum</name>
    <name type="common">Erwinia carotovora</name>
    <dbReference type="NCBI Taxonomy" id="554"/>
    <lineage>
        <taxon>Bacteria</taxon>
        <taxon>Pseudomonadati</taxon>
        <taxon>Pseudomonadota</taxon>
        <taxon>Gammaproteobacteria</taxon>
        <taxon>Enterobacterales</taxon>
        <taxon>Pectobacteriaceae</taxon>
        <taxon>Pectobacterium</taxon>
    </lineage>
</organism>
<accession>A0A419AYK9</accession>
<name>A0A419AYK9_PECCA</name>
<dbReference type="EMBL" id="QZDH01000012">
    <property type="protein sequence ID" value="RJL52910.1"/>
    <property type="molecule type" value="Genomic_DNA"/>
</dbReference>
<evidence type="ECO:0000313" key="2">
    <source>
        <dbReference type="Proteomes" id="UP000283655"/>
    </source>
</evidence>
<evidence type="ECO:0000313" key="1">
    <source>
        <dbReference type="EMBL" id="RJL52910.1"/>
    </source>
</evidence>
<reference evidence="1 2" key="1">
    <citation type="submission" date="2018-09" db="EMBL/GenBank/DDBJ databases">
        <title>Phylogenetic diversity of Pectobacterium and Dickeya strains causing blackleg disease of potato in Morocco.</title>
        <authorList>
            <person name="Oulghazi S."/>
            <person name="Moumni M."/>
            <person name="Faure D."/>
        </authorList>
    </citation>
    <scope>NUCLEOTIDE SEQUENCE [LARGE SCALE GENOMIC DNA]</scope>
    <source>
        <strain evidence="1 2">S1.15.11.2D</strain>
    </source>
</reference>
<protein>
    <submittedName>
        <fullName evidence="1">Uncharacterized protein</fullName>
    </submittedName>
</protein>